<protein>
    <submittedName>
        <fullName evidence="4">Methyltransferase domain protein</fullName>
    </submittedName>
</protein>
<dbReference type="InterPro" id="IPR008715">
    <property type="entry name" value="SAM-MeTfrase_NodS-like"/>
</dbReference>
<dbReference type="GO" id="GO:0032259">
    <property type="term" value="P:methylation"/>
    <property type="evidence" value="ECO:0007669"/>
    <property type="project" value="UniProtKB-KW"/>
</dbReference>
<dbReference type="InterPro" id="IPR029063">
    <property type="entry name" value="SAM-dependent_MTases_sf"/>
</dbReference>
<evidence type="ECO:0000313" key="5">
    <source>
        <dbReference type="Proteomes" id="UP000060699"/>
    </source>
</evidence>
<dbReference type="SUPFAM" id="SSF53335">
    <property type="entry name" value="S-adenosyl-L-methionine-dependent methyltransferases"/>
    <property type="match status" value="1"/>
</dbReference>
<dbReference type="GO" id="GO:0009312">
    <property type="term" value="P:oligosaccharide biosynthetic process"/>
    <property type="evidence" value="ECO:0007669"/>
    <property type="project" value="InterPro"/>
</dbReference>
<dbReference type="AlphaFoldDB" id="A0A0U3MFX8"/>
<dbReference type="PANTHER" id="PTHR43464:SF19">
    <property type="entry name" value="UBIQUINONE BIOSYNTHESIS O-METHYLTRANSFERASE, MITOCHONDRIAL"/>
    <property type="match status" value="1"/>
</dbReference>
<gene>
    <name evidence="4" type="ORF">RD2015_1951</name>
</gene>
<sequence length="207" mass="22997">MDQLFQRPDPWNYRTSPYEIRKRAVTLACLPQRRYASAFEPGCANGVLSEQLLARCDQLLCADASAAALGRAAEQVGARPGLTWRQMTVPDEWPTERFDLIVLSELLYYLDTPACHAVAQRCLRSLRPGGTLLACHWRQSADDFLSTGEISHGVLQDVFEASGDMSHVRMHREKDFLIDVWIQGRSPQVERGAGGGADFCADNGGRS</sequence>
<keyword evidence="2 4" id="KW-0808">Transferase</keyword>
<name>A0A0U3MFX8_9BURK</name>
<accession>A0A0U3MFX8</accession>
<keyword evidence="1 4" id="KW-0489">Methyltransferase</keyword>
<dbReference type="RefSeq" id="WP_058934713.1">
    <property type="nucleotide sequence ID" value="NZ_CP013729.1"/>
</dbReference>
<keyword evidence="5" id="KW-1185">Reference proteome</keyword>
<dbReference type="GO" id="GO:0008757">
    <property type="term" value="F:S-adenosylmethionine-dependent methyltransferase activity"/>
    <property type="evidence" value="ECO:0007669"/>
    <property type="project" value="InterPro"/>
</dbReference>
<dbReference type="Gene3D" id="3.40.50.150">
    <property type="entry name" value="Vaccinia Virus protein VP39"/>
    <property type="match status" value="1"/>
</dbReference>
<reference evidence="4 5" key="1">
    <citation type="submission" date="2015-12" db="EMBL/GenBank/DDBJ databases">
        <title>Complete genome of Roseateles depolymerans KCTC 42856.</title>
        <authorList>
            <person name="Kim K.M."/>
        </authorList>
    </citation>
    <scope>NUCLEOTIDE SEQUENCE [LARGE SCALE GENOMIC DNA]</scope>
    <source>
        <strain evidence="4 5">KCTC 42856</strain>
    </source>
</reference>
<organism evidence="4 5">
    <name type="scientific">Roseateles depolymerans</name>
    <dbReference type="NCBI Taxonomy" id="76731"/>
    <lineage>
        <taxon>Bacteria</taxon>
        <taxon>Pseudomonadati</taxon>
        <taxon>Pseudomonadota</taxon>
        <taxon>Betaproteobacteria</taxon>
        <taxon>Burkholderiales</taxon>
        <taxon>Sphaerotilaceae</taxon>
        <taxon>Roseateles</taxon>
    </lineage>
</organism>
<dbReference type="Proteomes" id="UP000060699">
    <property type="component" value="Chromosome"/>
</dbReference>
<evidence type="ECO:0000256" key="1">
    <source>
        <dbReference type="ARBA" id="ARBA00022603"/>
    </source>
</evidence>
<dbReference type="OrthoDB" id="116799at2"/>
<evidence type="ECO:0000256" key="3">
    <source>
        <dbReference type="ARBA" id="ARBA00022691"/>
    </source>
</evidence>
<dbReference type="Pfam" id="PF05401">
    <property type="entry name" value="NodS"/>
    <property type="match status" value="1"/>
</dbReference>
<dbReference type="STRING" id="76731.RD2015_1951"/>
<evidence type="ECO:0000256" key="2">
    <source>
        <dbReference type="ARBA" id="ARBA00022679"/>
    </source>
</evidence>
<keyword evidence="3" id="KW-0949">S-adenosyl-L-methionine</keyword>
<evidence type="ECO:0000313" key="4">
    <source>
        <dbReference type="EMBL" id="ALV06428.1"/>
    </source>
</evidence>
<dbReference type="CDD" id="cd02440">
    <property type="entry name" value="AdoMet_MTases"/>
    <property type="match status" value="1"/>
</dbReference>
<dbReference type="PANTHER" id="PTHR43464">
    <property type="entry name" value="METHYLTRANSFERASE"/>
    <property type="match status" value="1"/>
</dbReference>
<dbReference type="EMBL" id="CP013729">
    <property type="protein sequence ID" value="ALV06428.1"/>
    <property type="molecule type" value="Genomic_DNA"/>
</dbReference>
<proteinExistence type="predicted"/>
<dbReference type="KEGG" id="rdp:RD2015_1951"/>